<comment type="similarity">
    <text evidence="2">Belongs to the methyl-accepting chemotaxis (MCP) protein family.</text>
</comment>
<dbReference type="SMART" id="SM00283">
    <property type="entry name" value="MA"/>
    <property type="match status" value="1"/>
</dbReference>
<dbReference type="RefSeq" id="WP_188530346.1">
    <property type="nucleotide sequence ID" value="NZ_BMGR01000004.1"/>
</dbReference>
<accession>A0A917FRJ0</accession>
<evidence type="ECO:0000256" key="2">
    <source>
        <dbReference type="ARBA" id="ARBA00029447"/>
    </source>
</evidence>
<dbReference type="GO" id="GO:0004888">
    <property type="term" value="F:transmembrane signaling receptor activity"/>
    <property type="evidence" value="ECO:0007669"/>
    <property type="project" value="InterPro"/>
</dbReference>
<name>A0A917FRJ0_9BACL</name>
<dbReference type="Pfam" id="PF00015">
    <property type="entry name" value="MCPsignal"/>
    <property type="match status" value="1"/>
</dbReference>
<reference evidence="6" key="2">
    <citation type="submission" date="2020-09" db="EMBL/GenBank/DDBJ databases">
        <authorList>
            <person name="Sun Q."/>
            <person name="Zhou Y."/>
        </authorList>
    </citation>
    <scope>NUCLEOTIDE SEQUENCE</scope>
    <source>
        <strain evidence="6">CGMCC 1.12987</strain>
    </source>
</reference>
<evidence type="ECO:0000313" key="7">
    <source>
        <dbReference type="Proteomes" id="UP000644756"/>
    </source>
</evidence>
<dbReference type="EMBL" id="BMGR01000004">
    <property type="protein sequence ID" value="GGF97919.1"/>
    <property type="molecule type" value="Genomic_DNA"/>
</dbReference>
<dbReference type="Gene3D" id="1.10.287.950">
    <property type="entry name" value="Methyl-accepting chemotaxis protein"/>
    <property type="match status" value="1"/>
</dbReference>
<dbReference type="Proteomes" id="UP000644756">
    <property type="component" value="Unassembled WGS sequence"/>
</dbReference>
<evidence type="ECO:0000256" key="4">
    <source>
        <dbReference type="SAM" id="MobiDB-lite"/>
    </source>
</evidence>
<dbReference type="SUPFAM" id="SSF58104">
    <property type="entry name" value="Methyl-accepting chemotaxis protein (MCP) signaling domain"/>
    <property type="match status" value="1"/>
</dbReference>
<feature type="region of interest" description="Disordered" evidence="4">
    <location>
        <begin position="1"/>
        <end position="32"/>
    </location>
</feature>
<sequence length="386" mass="42560">MAMLMNDMIPSNEGSKQRSDAAPPGKPSQHDDSLIHKFLRRSPSVLPSQKCGEIITLFEQKQDGECVVVCDEKLRPLGLVMRDKFFRSLGKRFGAALYNERSIAKLMDRQPLQIDIRISVQQLIGQALSRNEHTLYDCVVIIDQGSYEGILTVADLLKISSMLQHQAVASQVETIKGTEAMLGEIDAAISKVRQSTEHGEALSQDMVDLTLRGKNELDKVTQAFRRISDNATQQESQIHELQGRADAIGTVSELIRELADQCNLLAVNAAIEAAHAGQHGRGFAVVADEVRQLAAQTKQSAEEINKLIRSIHEAVAKTAALVGSGREESLSSEAFVSEASLLFEQLFHAAADNQSSSKEIVSMTDRAYQHSERVTKEINRLLTEMQ</sequence>
<dbReference type="PANTHER" id="PTHR32089:SF112">
    <property type="entry name" value="LYSOZYME-LIKE PROTEIN-RELATED"/>
    <property type="match status" value="1"/>
</dbReference>
<dbReference type="InterPro" id="IPR004090">
    <property type="entry name" value="Chemotax_Me-accpt_rcpt"/>
</dbReference>
<evidence type="ECO:0000313" key="6">
    <source>
        <dbReference type="EMBL" id="GGF97919.1"/>
    </source>
</evidence>
<feature type="domain" description="Methyl-accepting transducer" evidence="5">
    <location>
        <begin position="146"/>
        <end position="382"/>
    </location>
</feature>
<evidence type="ECO:0000259" key="5">
    <source>
        <dbReference type="PROSITE" id="PS50111"/>
    </source>
</evidence>
<dbReference type="PRINTS" id="PR00260">
    <property type="entry name" value="CHEMTRNSDUCR"/>
</dbReference>
<gene>
    <name evidence="6" type="ORF">GCM10010916_13950</name>
</gene>
<dbReference type="GO" id="GO:0007165">
    <property type="term" value="P:signal transduction"/>
    <property type="evidence" value="ECO:0007669"/>
    <property type="project" value="UniProtKB-KW"/>
</dbReference>
<dbReference type="Gene3D" id="3.10.580.10">
    <property type="entry name" value="CBS-domain"/>
    <property type="match status" value="1"/>
</dbReference>
<dbReference type="GO" id="GO:0006935">
    <property type="term" value="P:chemotaxis"/>
    <property type="evidence" value="ECO:0007669"/>
    <property type="project" value="InterPro"/>
</dbReference>
<dbReference type="PANTHER" id="PTHR32089">
    <property type="entry name" value="METHYL-ACCEPTING CHEMOTAXIS PROTEIN MCPB"/>
    <property type="match status" value="1"/>
</dbReference>
<dbReference type="GO" id="GO:0016020">
    <property type="term" value="C:membrane"/>
    <property type="evidence" value="ECO:0007669"/>
    <property type="project" value="InterPro"/>
</dbReference>
<reference evidence="6" key="1">
    <citation type="journal article" date="2014" name="Int. J. Syst. Evol. Microbiol.">
        <title>Complete genome sequence of Corynebacterium casei LMG S-19264T (=DSM 44701T), isolated from a smear-ripened cheese.</title>
        <authorList>
            <consortium name="US DOE Joint Genome Institute (JGI-PGF)"/>
            <person name="Walter F."/>
            <person name="Albersmeier A."/>
            <person name="Kalinowski J."/>
            <person name="Ruckert C."/>
        </authorList>
    </citation>
    <scope>NUCLEOTIDE SEQUENCE</scope>
    <source>
        <strain evidence="6">CGMCC 1.12987</strain>
    </source>
</reference>
<protein>
    <recommendedName>
        <fullName evidence="5">Methyl-accepting transducer domain-containing protein</fullName>
    </recommendedName>
</protein>
<dbReference type="InterPro" id="IPR046342">
    <property type="entry name" value="CBS_dom_sf"/>
</dbReference>
<dbReference type="SUPFAM" id="SSF54631">
    <property type="entry name" value="CBS-domain pair"/>
    <property type="match status" value="1"/>
</dbReference>
<dbReference type="Pfam" id="PF00571">
    <property type="entry name" value="CBS"/>
    <property type="match status" value="1"/>
</dbReference>
<dbReference type="AlphaFoldDB" id="A0A917FRJ0"/>
<proteinExistence type="inferred from homology"/>
<organism evidence="6 7">
    <name type="scientific">Paenibacillus abyssi</name>
    <dbReference type="NCBI Taxonomy" id="1340531"/>
    <lineage>
        <taxon>Bacteria</taxon>
        <taxon>Bacillati</taxon>
        <taxon>Bacillota</taxon>
        <taxon>Bacilli</taxon>
        <taxon>Bacillales</taxon>
        <taxon>Paenibacillaceae</taxon>
        <taxon>Paenibacillus</taxon>
    </lineage>
</organism>
<comment type="caution">
    <text evidence="6">The sequence shown here is derived from an EMBL/GenBank/DDBJ whole genome shotgun (WGS) entry which is preliminary data.</text>
</comment>
<keyword evidence="7" id="KW-1185">Reference proteome</keyword>
<dbReference type="InterPro" id="IPR004089">
    <property type="entry name" value="MCPsignal_dom"/>
</dbReference>
<evidence type="ECO:0000256" key="3">
    <source>
        <dbReference type="PROSITE-ProRule" id="PRU00284"/>
    </source>
</evidence>
<dbReference type="PROSITE" id="PS50111">
    <property type="entry name" value="CHEMOTAXIS_TRANSDUC_2"/>
    <property type="match status" value="1"/>
</dbReference>
<dbReference type="InterPro" id="IPR000644">
    <property type="entry name" value="CBS_dom"/>
</dbReference>
<keyword evidence="1 3" id="KW-0807">Transducer</keyword>
<evidence type="ECO:0000256" key="1">
    <source>
        <dbReference type="ARBA" id="ARBA00023224"/>
    </source>
</evidence>